<accession>A0A917UKN3</accession>
<evidence type="ECO:0000256" key="1">
    <source>
        <dbReference type="SAM" id="MobiDB-lite"/>
    </source>
</evidence>
<reference evidence="2" key="2">
    <citation type="submission" date="2020-09" db="EMBL/GenBank/DDBJ databases">
        <authorList>
            <person name="Sun Q."/>
            <person name="Zhou Y."/>
        </authorList>
    </citation>
    <scope>NUCLEOTIDE SEQUENCE</scope>
    <source>
        <strain evidence="2">CGMCC 4.7272</strain>
    </source>
</reference>
<dbReference type="AlphaFoldDB" id="A0A917UKN3"/>
<dbReference type="RefSeq" id="WP_189151607.1">
    <property type="nucleotide sequence ID" value="NZ_BAABER010000041.1"/>
</dbReference>
<feature type="region of interest" description="Disordered" evidence="1">
    <location>
        <begin position="1"/>
        <end position="25"/>
    </location>
</feature>
<dbReference type="Proteomes" id="UP000625682">
    <property type="component" value="Unassembled WGS sequence"/>
</dbReference>
<name>A0A917UKN3_9ACTN</name>
<keyword evidence="3" id="KW-1185">Reference proteome</keyword>
<evidence type="ECO:0000313" key="2">
    <source>
        <dbReference type="EMBL" id="GGJ64381.1"/>
    </source>
</evidence>
<organism evidence="2 3">
    <name type="scientific">Streptomyces lacrimifluminis</name>
    <dbReference type="NCBI Taxonomy" id="1500077"/>
    <lineage>
        <taxon>Bacteria</taxon>
        <taxon>Bacillati</taxon>
        <taxon>Actinomycetota</taxon>
        <taxon>Actinomycetes</taxon>
        <taxon>Kitasatosporales</taxon>
        <taxon>Streptomycetaceae</taxon>
        <taxon>Streptomyces</taxon>
    </lineage>
</organism>
<proteinExistence type="predicted"/>
<reference evidence="2" key="1">
    <citation type="journal article" date="2014" name="Int. J. Syst. Evol. Microbiol.">
        <title>Complete genome sequence of Corynebacterium casei LMG S-19264T (=DSM 44701T), isolated from a smear-ripened cheese.</title>
        <authorList>
            <consortium name="US DOE Joint Genome Institute (JGI-PGF)"/>
            <person name="Walter F."/>
            <person name="Albersmeier A."/>
            <person name="Kalinowski J."/>
            <person name="Ruckert C."/>
        </authorList>
    </citation>
    <scope>NUCLEOTIDE SEQUENCE</scope>
    <source>
        <strain evidence="2">CGMCC 4.7272</strain>
    </source>
</reference>
<gene>
    <name evidence="2" type="ORF">GCM10012282_71880</name>
</gene>
<evidence type="ECO:0000313" key="3">
    <source>
        <dbReference type="Proteomes" id="UP000625682"/>
    </source>
</evidence>
<sequence length="58" mass="6391">MTQTAEPVVGADGVSSDTESVSADGHPVPVAVEHLWKRLQLVVERVRLTVVVERDRRL</sequence>
<protein>
    <submittedName>
        <fullName evidence="2">Uncharacterized protein</fullName>
    </submittedName>
</protein>
<dbReference type="EMBL" id="BMMU01000038">
    <property type="protein sequence ID" value="GGJ64381.1"/>
    <property type="molecule type" value="Genomic_DNA"/>
</dbReference>
<comment type="caution">
    <text evidence="2">The sequence shown here is derived from an EMBL/GenBank/DDBJ whole genome shotgun (WGS) entry which is preliminary data.</text>
</comment>